<name>A0ABV1RDX5_9ALTE</name>
<organism evidence="2 3">
    <name type="scientific">Catenovulum sediminis</name>
    <dbReference type="NCBI Taxonomy" id="1740262"/>
    <lineage>
        <taxon>Bacteria</taxon>
        <taxon>Pseudomonadati</taxon>
        <taxon>Pseudomonadota</taxon>
        <taxon>Gammaproteobacteria</taxon>
        <taxon>Alteromonadales</taxon>
        <taxon>Alteromonadaceae</taxon>
        <taxon>Catenovulum</taxon>
    </lineage>
</organism>
<reference evidence="2 3" key="1">
    <citation type="submission" date="2024-06" db="EMBL/GenBank/DDBJ databases">
        <authorList>
            <person name="Chen R.Y."/>
        </authorList>
    </citation>
    <scope>NUCLEOTIDE SEQUENCE [LARGE SCALE GENOMIC DNA]</scope>
    <source>
        <strain evidence="2 3">D2</strain>
    </source>
</reference>
<dbReference type="InterPro" id="IPR006311">
    <property type="entry name" value="TAT_signal"/>
</dbReference>
<evidence type="ECO:0000313" key="2">
    <source>
        <dbReference type="EMBL" id="MER2490976.1"/>
    </source>
</evidence>
<dbReference type="RefSeq" id="WP_350400743.1">
    <property type="nucleotide sequence ID" value="NZ_JBELOE010000078.1"/>
</dbReference>
<dbReference type="PROSITE" id="PS51318">
    <property type="entry name" value="TAT"/>
    <property type="match status" value="1"/>
</dbReference>
<dbReference type="InterPro" id="IPR029052">
    <property type="entry name" value="Metallo-depent_PP-like"/>
</dbReference>
<dbReference type="InterPro" id="IPR038607">
    <property type="entry name" value="PhoD-like_sf"/>
</dbReference>
<dbReference type="Pfam" id="PF09423">
    <property type="entry name" value="PhoD"/>
    <property type="match status" value="1"/>
</dbReference>
<dbReference type="SUPFAM" id="SSF56300">
    <property type="entry name" value="Metallo-dependent phosphatases"/>
    <property type="match status" value="1"/>
</dbReference>
<dbReference type="InterPro" id="IPR018946">
    <property type="entry name" value="PhoD-like_MPP"/>
</dbReference>
<accession>A0ABV1RDX5</accession>
<dbReference type="PANTHER" id="PTHR43606:SF2">
    <property type="entry name" value="ALKALINE PHOSPHATASE FAMILY PROTEIN (AFU_ORTHOLOGUE AFUA_5G03860)"/>
    <property type="match status" value="1"/>
</dbReference>
<evidence type="ECO:0000313" key="3">
    <source>
        <dbReference type="Proteomes" id="UP001467690"/>
    </source>
</evidence>
<gene>
    <name evidence="2" type="ORF">ABS311_03650</name>
</gene>
<protein>
    <submittedName>
        <fullName evidence="2">Alkaline phosphatase D family protein</fullName>
    </submittedName>
</protein>
<keyword evidence="3" id="KW-1185">Reference proteome</keyword>
<dbReference type="PANTHER" id="PTHR43606">
    <property type="entry name" value="PHOSPHATASE, PUTATIVE (AFU_ORTHOLOGUE AFUA_6G08710)-RELATED"/>
    <property type="match status" value="1"/>
</dbReference>
<dbReference type="Gene3D" id="3.60.21.70">
    <property type="entry name" value="PhoD-like phosphatase"/>
    <property type="match status" value="1"/>
</dbReference>
<evidence type="ECO:0000259" key="1">
    <source>
        <dbReference type="Pfam" id="PF09423"/>
    </source>
</evidence>
<dbReference type="EMBL" id="JBELOE010000078">
    <property type="protein sequence ID" value="MER2490976.1"/>
    <property type="molecule type" value="Genomic_DNA"/>
</dbReference>
<feature type="domain" description="PhoD-like phosphatase metallophosphatase" evidence="1">
    <location>
        <begin position="370"/>
        <end position="672"/>
    </location>
</feature>
<dbReference type="InterPro" id="IPR052900">
    <property type="entry name" value="Phospholipid_Metab_Enz"/>
</dbReference>
<dbReference type="PROSITE" id="PS51257">
    <property type="entry name" value="PROKAR_LIPOPROTEIN"/>
    <property type="match status" value="1"/>
</dbReference>
<proteinExistence type="predicted"/>
<comment type="caution">
    <text evidence="2">The sequence shown here is derived from an EMBL/GenBank/DDBJ whole genome shotgun (WGS) entry which is preliminary data.</text>
</comment>
<dbReference type="Proteomes" id="UP001467690">
    <property type="component" value="Unassembled WGS sequence"/>
</dbReference>
<sequence length="789" mass="88348">MKNELTRRSALKLAAAGIATTAIGCQSTMPTVATTGTNNQRKILETKINDPWRNTHDRVWIGGEYWANPMENWRVHNGAAECQSTGGNRSIHSLVHQLVDASGEFNISVNVSRLEYGENDGGAAIRIGIKSDLNEYRSNCFVQKGYDAGLIKNTLVLGQKTLNLPNLNWQDEVQLTLIGKPRVGVYEVELQARLAKTQQLIGRLNEHVASDKILGNVAIVSNFKSSSEKMSIPGSSRYRFSDWTIAGSAFNHQPEQKFGPILWTMYTLNDSRSDEGFVMKLSVLTGPMGKDDNQTVELKIENEGAWQSLGFAKLDPDAWTATFRIANWNEKKEIKYRAIYREKLKNGEQKPDIYDGIIKSNPVGRKLKLAALTCQNDYAYPYAPVAENVEKMNPDLVFFSGDQIYESHGGFGVIRKPAQPAILNYLRMYYQFGWAFRDVMRNAPTVCLPDDHDVMQGNLWGENGAQMSDEGLASGRSDAWGGYIQPVRMINTVHKTHTSHMPEPYDKEASKRGISVYYCDMVYGDVGFAILADRQWKSGPDQLNIEVGVSGQGEDPGYINPAYDRADLQLLGARQEAFLEQWGKDFRGHKMKAVLSQTVLASICTHQPRPDRYLKYDFDSNGWPATARNKAVEIMRQTKALHICGDTHLPTLSQYGLHEQRDSNWAFCGPAIAVGWPRFWLPDVVGLPIVNRPEHALPQTGEYLDSFGNKMYIYAAGIPEVGKAANRYIKAHQKGSGFGFVTFDTQAKTYKIEAYKFLIDVTDGDPNNQFAGWPVVIHQDENIGQNKLS</sequence>